<dbReference type="InterPro" id="IPR045079">
    <property type="entry name" value="Oxoprolinase-like"/>
</dbReference>
<dbReference type="InterPro" id="IPR049517">
    <property type="entry name" value="ACX-like_C"/>
</dbReference>
<evidence type="ECO:0000259" key="5">
    <source>
        <dbReference type="Pfam" id="PF19278"/>
    </source>
</evidence>
<sequence length="1268" mass="138654">MSLHYNVSIDTGGTFTDCIATDSEGKIYRKKILSNGTLRGQAVASVSEKCLKIKESWYLSKDILAGYQLYSLDQSFESKVISYDFEEKILTLDLPVPSDLIGKNFALTAFEEAPVLGARLITETALHEAFPSIELRVGSTKGTNALLELKGAKTAFLVSKGFKDLLVIGNQARPDIFAMKIERPEPLYALVEEISEVIDANGEVLQAIDITQIDELIQKLKVAEIESVAICLKNSYRNPVHEIALKEALSPHFEFIHISTELSSQIKFQQRAETTVVNAYLSPVIHRYLSNIASKVGEGNMKVMTSAGSLVRYDAFHPKDSLFSGPAGGVVGASKVAQKAGIQQFIAFDMGGTSTDVARYDHELEYQFIQKIGNAQIFSPALAIETVAAGGGSICAYDGYKLSVGPESAGSWPGPACYGAGGPLAITDVNLLLGRLDSTQFGIPVFVDGAKKRLEEILSSIENNTGTRPQAEEILEGFRAIANEKMAETVRKISIAKGYATTDYALVAFGGAGGLHVCGIAELLGISKILLPLDAGLLSAYGISQAQVERFAEASVLEIYDKNLDKELERNYQDLATKAMLELEKDGIEFHQSYIKHRYVYLRLKGQDASLEIEWDGFEKSIQIFEEKYRQIYGHWTENRAIEVENIRLIAAQKQDTFEEKSQVVLTKKQAIPSHTIQAWVEGQWQEVPVFLREQLKAGSVITGFALLLDRFSTTVVEKGWELQLSNNGSAILTKIDTVLQEKVISAEQDITQLELFTNRFMSIADNMGVLLQRTSLSVNVKERLDFSCALLDHQAELIANAPHIPVHLGSLGVCVRKLLAQVTLKKGDIVITNHPKFGGSHLPDVTLIAPVYTKQGDKLIGYVVNRCHHSEIGGIRPASMPPDAKNLAEEGVVISPVFLSKNGKIDWTEITELLQNAPYPSRAVDENLADLNAALASIKNGELTLQQLVEEHGLERVHYYMNLLKTYSAEKMLERLRKFPDGAYHAVELLDDDTRLEVNLTLKEGRCLIDFTGTSGVHQGNLNANEAIVNSVVIYVLRVLLESNIPLNDGLLRVAELVIPNNTLLSPIFSENPEECPAVVGGNVELSQRLTDTLFKAFGIMACSQGTMNNTLFGNDSFGYYETICGGSGAGNGFDGTSGVHTHMTNTRITDPEILEKRYPVRLESFGIREGSGGNGQYRGGNGITRAFLFLAPVKLSILTQHRKYAPYGINGGENGQCGEQFILKASGEKILLAGVDGAELEIGDRLIMKTPGGGGYGNSIASLTHN</sequence>
<evidence type="ECO:0000256" key="1">
    <source>
        <dbReference type="ARBA" id="ARBA00010403"/>
    </source>
</evidence>
<dbReference type="Proteomes" id="UP001236507">
    <property type="component" value="Unassembled WGS sequence"/>
</dbReference>
<organism evidence="6 7">
    <name type="scientific">Flectobacillus roseus</name>
    <dbReference type="NCBI Taxonomy" id="502259"/>
    <lineage>
        <taxon>Bacteria</taxon>
        <taxon>Pseudomonadati</taxon>
        <taxon>Bacteroidota</taxon>
        <taxon>Cytophagia</taxon>
        <taxon>Cytophagales</taxon>
        <taxon>Flectobacillaceae</taxon>
        <taxon>Flectobacillus</taxon>
    </lineage>
</organism>
<comment type="caution">
    <text evidence="6">The sequence shown here is derived from an EMBL/GenBank/DDBJ whole genome shotgun (WGS) entry which is preliminary data.</text>
</comment>
<evidence type="ECO:0000313" key="7">
    <source>
        <dbReference type="Proteomes" id="UP001236507"/>
    </source>
</evidence>
<dbReference type="Pfam" id="PF05378">
    <property type="entry name" value="Hydant_A_N"/>
    <property type="match status" value="1"/>
</dbReference>
<evidence type="ECO:0000259" key="4">
    <source>
        <dbReference type="Pfam" id="PF05378"/>
    </source>
</evidence>
<protein>
    <submittedName>
        <fullName evidence="6">Hydantoinase B/oxoprolinase family protein</fullName>
    </submittedName>
</protein>
<dbReference type="EMBL" id="JASHIF010000026">
    <property type="protein sequence ID" value="MDI9862161.1"/>
    <property type="molecule type" value="Genomic_DNA"/>
</dbReference>
<accession>A0ABT6YEY8</accession>
<dbReference type="PANTHER" id="PTHR11365:SF23">
    <property type="entry name" value="HYPOTHETICAL 5-OXOPROLINASE (EUROFUNG)-RELATED"/>
    <property type="match status" value="1"/>
</dbReference>
<feature type="domain" description="Hydantoinase B/oxoprolinase" evidence="3">
    <location>
        <begin position="751"/>
        <end position="1260"/>
    </location>
</feature>
<gene>
    <name evidence="6" type="ORF">QM524_23255</name>
</gene>
<comment type="similarity">
    <text evidence="1">Belongs to the oxoprolinase family.</text>
</comment>
<dbReference type="InterPro" id="IPR008040">
    <property type="entry name" value="Hydant_A_N"/>
</dbReference>
<dbReference type="Pfam" id="PF19278">
    <property type="entry name" value="Hydant_A_C"/>
    <property type="match status" value="1"/>
</dbReference>
<evidence type="ECO:0000259" key="3">
    <source>
        <dbReference type="Pfam" id="PF02538"/>
    </source>
</evidence>
<dbReference type="InterPro" id="IPR002821">
    <property type="entry name" value="Hydantoinase_A"/>
</dbReference>
<dbReference type="PANTHER" id="PTHR11365">
    <property type="entry name" value="5-OXOPROLINASE RELATED"/>
    <property type="match status" value="1"/>
</dbReference>
<feature type="domain" description="Hydantoinase/oxoprolinase N-terminal" evidence="4">
    <location>
        <begin position="111"/>
        <end position="250"/>
    </location>
</feature>
<evidence type="ECO:0000259" key="2">
    <source>
        <dbReference type="Pfam" id="PF01968"/>
    </source>
</evidence>
<feature type="domain" description="Hydantoinase A/oxoprolinase" evidence="2">
    <location>
        <begin position="271"/>
        <end position="549"/>
    </location>
</feature>
<name>A0ABT6YEY8_9BACT</name>
<dbReference type="Pfam" id="PF01968">
    <property type="entry name" value="Hydantoinase_A"/>
    <property type="match status" value="1"/>
</dbReference>
<feature type="domain" description="Acetophenone carboxylase-like C-terminal" evidence="5">
    <location>
        <begin position="565"/>
        <end position="726"/>
    </location>
</feature>
<dbReference type="RefSeq" id="WP_283346441.1">
    <property type="nucleotide sequence ID" value="NZ_JASHIF010000026.1"/>
</dbReference>
<evidence type="ECO:0000313" key="6">
    <source>
        <dbReference type="EMBL" id="MDI9862161.1"/>
    </source>
</evidence>
<proteinExistence type="inferred from homology"/>
<dbReference type="Pfam" id="PF02538">
    <property type="entry name" value="Hydantoinase_B"/>
    <property type="match status" value="1"/>
</dbReference>
<dbReference type="InterPro" id="IPR003692">
    <property type="entry name" value="Hydantoinase_B"/>
</dbReference>
<keyword evidence="7" id="KW-1185">Reference proteome</keyword>
<reference evidence="6 7" key="1">
    <citation type="submission" date="2023-05" db="EMBL/GenBank/DDBJ databases">
        <title>Novel species of genus Flectobacillus isolated from stream in China.</title>
        <authorList>
            <person name="Lu H."/>
        </authorList>
    </citation>
    <scope>NUCLEOTIDE SEQUENCE [LARGE SCALE GENOMIC DNA]</scope>
    <source>
        <strain evidence="6 7">KCTC 42575</strain>
    </source>
</reference>